<dbReference type="PANTHER" id="PTHR43566">
    <property type="entry name" value="CONSERVED PROTEIN"/>
    <property type="match status" value="1"/>
</dbReference>
<dbReference type="InterPro" id="IPR041682">
    <property type="entry name" value="AAA_14"/>
</dbReference>
<evidence type="ECO:0000259" key="2">
    <source>
        <dbReference type="Pfam" id="PF13635"/>
    </source>
</evidence>
<accession>I2Q4F0</accession>
<dbReference type="PANTHER" id="PTHR43566:SF2">
    <property type="entry name" value="DUF4143 DOMAIN-CONTAINING PROTEIN"/>
    <property type="match status" value="1"/>
</dbReference>
<proteinExistence type="predicted"/>
<dbReference type="OrthoDB" id="9783412at2"/>
<dbReference type="eggNOG" id="COG1373">
    <property type="taxonomic scope" value="Bacteria"/>
</dbReference>
<dbReference type="HOGENOM" id="CLU_041527_3_0_7"/>
<dbReference type="InterPro" id="IPR025420">
    <property type="entry name" value="DUF4143"/>
</dbReference>
<dbReference type="AlphaFoldDB" id="I2Q4F0"/>
<sequence length="417" mass="45344">MNKRTIFTQLMEALADTPVIFLRGARQTGKTTLVKQLAEEAAGEENSRQYISLDSATALAGALDDPTGFLQGLKKPVIIDEAQRASALMLAIKEDVDRERQAGRYLLTGSANILTLPGLADSLAGRMEVLTLYPFSQGEITGTQEDFIRSLFQKNFPSPKAGAASLSKEALLEAIVLGGYPEVLSRATSRRRAAWFDSYITTLVERDIRDIANIQDISGLIRLLRLLGARSGTLHNQAELSRSVGMPGSTLGRYIPLLEALFLIWFLPAWSSNLSKRLVKSPKLHVCDSGLACHLCGADAERLADDSTLAGRLLESFVAGELLKQSSWTEHPVSLYHYRSQSGEEVDVVLEDRAGHVVAVEVKLAASVALHDIKGLASLRNALGDHFVRGVIVYTGQEVIPMGDRIFAIPIGMMFAG</sequence>
<reference evidence="3" key="1">
    <citation type="submission" date="2011-11" db="EMBL/GenBank/DDBJ databases">
        <title>Improved High-Quality Draft sequence of Desulfovibrio sp. U5L.</title>
        <authorList>
            <consortium name="US DOE Joint Genome Institute"/>
            <person name="Lucas S."/>
            <person name="Han J."/>
            <person name="Lapidus A."/>
            <person name="Cheng J.-F."/>
            <person name="Goodwin L."/>
            <person name="Pitluck S."/>
            <person name="Peters L."/>
            <person name="Ovchinnikova G."/>
            <person name="Held B."/>
            <person name="Detter J.C."/>
            <person name="Han C."/>
            <person name="Tapia R."/>
            <person name="Land M."/>
            <person name="Hauser L."/>
            <person name="Kyrpides N."/>
            <person name="Ivanova N."/>
            <person name="Pagani I."/>
            <person name="Gabster J."/>
            <person name="Walker C."/>
            <person name="Stolyar S."/>
            <person name="Stahl D."/>
            <person name="Arkin A."/>
            <person name="Dehal P."/>
            <person name="Hazen T."/>
            <person name="Woyke T."/>
        </authorList>
    </citation>
    <scope>NUCLEOTIDE SEQUENCE [LARGE SCALE GENOMIC DNA]</scope>
    <source>
        <strain evidence="3">U5L</strain>
    </source>
</reference>
<feature type="domain" description="DUF4143" evidence="2">
    <location>
        <begin position="205"/>
        <end position="364"/>
    </location>
</feature>
<dbReference type="Pfam" id="PF13173">
    <property type="entry name" value="AAA_14"/>
    <property type="match status" value="1"/>
</dbReference>
<feature type="domain" description="AAA" evidence="1">
    <location>
        <begin position="17"/>
        <end position="140"/>
    </location>
</feature>
<gene>
    <name evidence="3" type="ORF">DesU5LDRAFT_3017</name>
</gene>
<dbReference type="EMBL" id="JH600068">
    <property type="protein sequence ID" value="EIG54656.1"/>
    <property type="molecule type" value="Genomic_DNA"/>
</dbReference>
<dbReference type="STRING" id="596152.DesU5LDRAFT_3017"/>
<dbReference type="Pfam" id="PF13635">
    <property type="entry name" value="DUF4143"/>
    <property type="match status" value="1"/>
</dbReference>
<dbReference type="Gene3D" id="3.40.50.300">
    <property type="entry name" value="P-loop containing nucleotide triphosphate hydrolases"/>
    <property type="match status" value="1"/>
</dbReference>
<dbReference type="SUPFAM" id="SSF52540">
    <property type="entry name" value="P-loop containing nucleoside triphosphate hydrolases"/>
    <property type="match status" value="1"/>
</dbReference>
<protein>
    <submittedName>
        <fullName evidence="3">Putative ATPase (AAA+ superfamily)</fullName>
    </submittedName>
</protein>
<dbReference type="InterPro" id="IPR027417">
    <property type="entry name" value="P-loop_NTPase"/>
</dbReference>
<evidence type="ECO:0000259" key="1">
    <source>
        <dbReference type="Pfam" id="PF13173"/>
    </source>
</evidence>
<name>I2Q4F0_9BACT</name>
<evidence type="ECO:0000313" key="3">
    <source>
        <dbReference type="EMBL" id="EIG54656.1"/>
    </source>
</evidence>
<organism evidence="3">
    <name type="scientific">Desulfovibrio sp. U5L</name>
    <dbReference type="NCBI Taxonomy" id="596152"/>
    <lineage>
        <taxon>Bacteria</taxon>
        <taxon>Pseudomonadati</taxon>
        <taxon>Thermodesulfobacteriota</taxon>
        <taxon>Desulfovibrionia</taxon>
        <taxon>Desulfovibrionales</taxon>
        <taxon>Desulfovibrionaceae</taxon>
        <taxon>Desulfovibrio</taxon>
    </lineage>
</organism>